<sequence>MLAKQGHPAPSRRRGTVVVAAAVMMVTMLGLAALAIDVGNLYAAKGQL</sequence>
<evidence type="ECO:0000313" key="2">
    <source>
        <dbReference type="EMBL" id="GAF99776.1"/>
    </source>
</evidence>
<dbReference type="EMBL" id="BARS01028884">
    <property type="protein sequence ID" value="GAF99776.1"/>
    <property type="molecule type" value="Genomic_DNA"/>
</dbReference>
<keyword evidence="1" id="KW-0472">Membrane</keyword>
<feature type="non-terminal residue" evidence="2">
    <location>
        <position position="48"/>
    </location>
</feature>
<comment type="caution">
    <text evidence="2">The sequence shown here is derived from an EMBL/GenBank/DDBJ whole genome shotgun (WGS) entry which is preliminary data.</text>
</comment>
<keyword evidence="1" id="KW-1133">Transmembrane helix</keyword>
<evidence type="ECO:0000256" key="1">
    <source>
        <dbReference type="SAM" id="Phobius"/>
    </source>
</evidence>
<name>X0UKG1_9ZZZZ</name>
<proteinExistence type="predicted"/>
<reference evidence="2" key="1">
    <citation type="journal article" date="2014" name="Front. Microbiol.">
        <title>High frequency of phylogenetically diverse reductive dehalogenase-homologous genes in deep subseafloor sedimentary metagenomes.</title>
        <authorList>
            <person name="Kawai M."/>
            <person name="Futagami T."/>
            <person name="Toyoda A."/>
            <person name="Takaki Y."/>
            <person name="Nishi S."/>
            <person name="Hori S."/>
            <person name="Arai W."/>
            <person name="Tsubouchi T."/>
            <person name="Morono Y."/>
            <person name="Uchiyama I."/>
            <person name="Ito T."/>
            <person name="Fujiyama A."/>
            <person name="Inagaki F."/>
            <person name="Takami H."/>
        </authorList>
    </citation>
    <scope>NUCLEOTIDE SEQUENCE</scope>
    <source>
        <strain evidence="2">Expedition CK06-06</strain>
    </source>
</reference>
<keyword evidence="1" id="KW-0812">Transmembrane</keyword>
<accession>X0UKG1</accession>
<protein>
    <submittedName>
        <fullName evidence="2">Uncharacterized protein</fullName>
    </submittedName>
</protein>
<gene>
    <name evidence="2" type="ORF">S01H1_45227</name>
</gene>
<dbReference type="AlphaFoldDB" id="X0UKG1"/>
<organism evidence="2">
    <name type="scientific">marine sediment metagenome</name>
    <dbReference type="NCBI Taxonomy" id="412755"/>
    <lineage>
        <taxon>unclassified sequences</taxon>
        <taxon>metagenomes</taxon>
        <taxon>ecological metagenomes</taxon>
    </lineage>
</organism>
<feature type="transmembrane region" description="Helical" evidence="1">
    <location>
        <begin position="16"/>
        <end position="36"/>
    </location>
</feature>